<feature type="binding site" evidence="4">
    <location>
        <begin position="3"/>
        <end position="7"/>
    </location>
    <ligand>
        <name>ATP</name>
        <dbReference type="ChEBI" id="CHEBI:30616"/>
    </ligand>
</feature>
<evidence type="ECO:0000256" key="1">
    <source>
        <dbReference type="ARBA" id="ARBA00010638"/>
    </source>
</evidence>
<dbReference type="PANTHER" id="PTHR23407">
    <property type="entry name" value="ATPASE INHIBITOR/5-FORMYLTETRAHYDROFOLATE CYCLO-LIGASE"/>
    <property type="match status" value="1"/>
</dbReference>
<proteinExistence type="inferred from homology"/>
<dbReference type="RefSeq" id="WP_213944574.1">
    <property type="nucleotide sequence ID" value="NZ_JAHCMY010000002.1"/>
</dbReference>
<dbReference type="Pfam" id="PF01812">
    <property type="entry name" value="5-FTHF_cyc-lig"/>
    <property type="match status" value="1"/>
</dbReference>
<keyword evidence="3 4" id="KW-0067">ATP-binding</keyword>
<evidence type="ECO:0000313" key="6">
    <source>
        <dbReference type="EMBL" id="MBS9523691.1"/>
    </source>
</evidence>
<dbReference type="Proteomes" id="UP001319104">
    <property type="component" value="Unassembled WGS sequence"/>
</dbReference>
<organism evidence="6 7">
    <name type="scientific">Litoribacter ruber</name>
    <dbReference type="NCBI Taxonomy" id="702568"/>
    <lineage>
        <taxon>Bacteria</taxon>
        <taxon>Pseudomonadati</taxon>
        <taxon>Bacteroidota</taxon>
        <taxon>Cytophagia</taxon>
        <taxon>Cytophagales</taxon>
        <taxon>Cyclobacteriaceae</taxon>
        <taxon>Litoribacter</taxon>
    </lineage>
</organism>
<evidence type="ECO:0000256" key="2">
    <source>
        <dbReference type="ARBA" id="ARBA00022741"/>
    </source>
</evidence>
<dbReference type="GO" id="GO:0046872">
    <property type="term" value="F:metal ion binding"/>
    <property type="evidence" value="ECO:0007669"/>
    <property type="project" value="UniProtKB-KW"/>
</dbReference>
<keyword evidence="2 4" id="KW-0547">Nucleotide-binding</keyword>
<evidence type="ECO:0000256" key="4">
    <source>
        <dbReference type="PIRSR" id="PIRSR006806-1"/>
    </source>
</evidence>
<dbReference type="InterPro" id="IPR002698">
    <property type="entry name" value="FTHF_cligase"/>
</dbReference>
<name>A0AAP2CI44_9BACT</name>
<dbReference type="InterPro" id="IPR037171">
    <property type="entry name" value="NagB/RpiA_transferase-like"/>
</dbReference>
<dbReference type="GO" id="GO:0035999">
    <property type="term" value="P:tetrahydrofolate interconversion"/>
    <property type="evidence" value="ECO:0007669"/>
    <property type="project" value="TreeGrafter"/>
</dbReference>
<dbReference type="InterPro" id="IPR024185">
    <property type="entry name" value="FTHF_cligase-like_sf"/>
</dbReference>
<keyword evidence="7" id="KW-1185">Reference proteome</keyword>
<gene>
    <name evidence="6" type="ORF">KI659_06625</name>
</gene>
<keyword evidence="5" id="KW-0479">Metal-binding</keyword>
<dbReference type="NCBIfam" id="TIGR02727">
    <property type="entry name" value="MTHFS_bact"/>
    <property type="match status" value="1"/>
</dbReference>
<feature type="binding site" evidence="4">
    <location>
        <position position="50"/>
    </location>
    <ligand>
        <name>substrate</name>
    </ligand>
</feature>
<dbReference type="SUPFAM" id="SSF100950">
    <property type="entry name" value="NagB/RpiA/CoA transferase-like"/>
    <property type="match status" value="1"/>
</dbReference>
<accession>A0AAP2CI44</accession>
<dbReference type="GO" id="GO:0030272">
    <property type="term" value="F:5-formyltetrahydrofolate cyclo-ligase activity"/>
    <property type="evidence" value="ECO:0007669"/>
    <property type="project" value="UniProtKB-EC"/>
</dbReference>
<keyword evidence="6" id="KW-0436">Ligase</keyword>
<keyword evidence="5" id="KW-0460">Magnesium</keyword>
<comment type="cofactor">
    <cofactor evidence="5">
        <name>Mg(2+)</name>
        <dbReference type="ChEBI" id="CHEBI:18420"/>
    </cofactor>
</comment>
<feature type="binding site" evidence="4">
    <location>
        <begin position="134"/>
        <end position="142"/>
    </location>
    <ligand>
        <name>ATP</name>
        <dbReference type="ChEBI" id="CHEBI:30616"/>
    </ligand>
</feature>
<dbReference type="PIRSF" id="PIRSF006806">
    <property type="entry name" value="FTHF_cligase"/>
    <property type="match status" value="1"/>
</dbReference>
<dbReference type="GO" id="GO:0005524">
    <property type="term" value="F:ATP binding"/>
    <property type="evidence" value="ECO:0007669"/>
    <property type="project" value="UniProtKB-KW"/>
</dbReference>
<reference evidence="6 7" key="1">
    <citation type="submission" date="2021-05" db="EMBL/GenBank/DDBJ databases">
        <authorList>
            <person name="Zhang Z.D."/>
            <person name="Osman G."/>
        </authorList>
    </citation>
    <scope>NUCLEOTIDE SEQUENCE [LARGE SCALE GENOMIC DNA]</scope>
    <source>
        <strain evidence="6 7">KCTC 32217</strain>
    </source>
</reference>
<dbReference type="EMBL" id="JAHCMY010000002">
    <property type="protein sequence ID" value="MBS9523691.1"/>
    <property type="molecule type" value="Genomic_DNA"/>
</dbReference>
<evidence type="ECO:0000256" key="5">
    <source>
        <dbReference type="RuleBase" id="RU361279"/>
    </source>
</evidence>
<evidence type="ECO:0000313" key="7">
    <source>
        <dbReference type="Proteomes" id="UP001319104"/>
    </source>
</evidence>
<sequence length="188" mass="21436">MDKSELRKVYKSKRKYLSPEERIEKSQAVTSRFLTFLDKHPEIAHIHVFLPIEKLSEIDTFGLVEKMAARGCHLYTSVSDFATGAMQTIELEVPFEYELDSYGIPVPHHAHTTNGNAIQLVLIPLLAYDLGGNRLGYGRGFYDRFLDSLGHEVIKVGLSFFSPEESIPAEEHDIRLDFCVSPEQLYIF</sequence>
<dbReference type="GO" id="GO:0009396">
    <property type="term" value="P:folic acid-containing compound biosynthetic process"/>
    <property type="evidence" value="ECO:0007669"/>
    <property type="project" value="TreeGrafter"/>
</dbReference>
<evidence type="ECO:0000256" key="3">
    <source>
        <dbReference type="ARBA" id="ARBA00022840"/>
    </source>
</evidence>
<dbReference type="Gene3D" id="3.40.50.10420">
    <property type="entry name" value="NagB/RpiA/CoA transferase-like"/>
    <property type="match status" value="1"/>
</dbReference>
<protein>
    <recommendedName>
        <fullName evidence="5">5-formyltetrahydrofolate cyclo-ligase</fullName>
        <ecNumber evidence="5">6.3.3.2</ecNumber>
    </recommendedName>
</protein>
<dbReference type="EC" id="6.3.3.2" evidence="5"/>
<comment type="catalytic activity">
    <reaction evidence="5">
        <text>(6S)-5-formyl-5,6,7,8-tetrahydrofolate + ATP = (6R)-5,10-methenyltetrahydrofolate + ADP + phosphate</text>
        <dbReference type="Rhea" id="RHEA:10488"/>
        <dbReference type="ChEBI" id="CHEBI:30616"/>
        <dbReference type="ChEBI" id="CHEBI:43474"/>
        <dbReference type="ChEBI" id="CHEBI:57455"/>
        <dbReference type="ChEBI" id="CHEBI:57457"/>
        <dbReference type="ChEBI" id="CHEBI:456216"/>
        <dbReference type="EC" id="6.3.3.2"/>
    </reaction>
</comment>
<feature type="binding site" evidence="4">
    <location>
        <position position="57"/>
    </location>
    <ligand>
        <name>substrate</name>
    </ligand>
</feature>
<comment type="similarity">
    <text evidence="1 5">Belongs to the 5-formyltetrahydrofolate cyclo-ligase family.</text>
</comment>
<dbReference type="AlphaFoldDB" id="A0AAP2CI44"/>
<comment type="caution">
    <text evidence="6">The sequence shown here is derived from an EMBL/GenBank/DDBJ whole genome shotgun (WGS) entry which is preliminary data.</text>
</comment>
<dbReference type="PANTHER" id="PTHR23407:SF1">
    <property type="entry name" value="5-FORMYLTETRAHYDROFOLATE CYCLO-LIGASE"/>
    <property type="match status" value="1"/>
</dbReference>